<name>A0ABN9S3M5_9DINO</name>
<feature type="compositionally biased region" description="Low complexity" evidence="1">
    <location>
        <begin position="133"/>
        <end position="143"/>
    </location>
</feature>
<reference evidence="3" key="1">
    <citation type="submission" date="2023-10" db="EMBL/GenBank/DDBJ databases">
        <authorList>
            <person name="Chen Y."/>
            <person name="Shah S."/>
            <person name="Dougan E. K."/>
            <person name="Thang M."/>
            <person name="Chan C."/>
        </authorList>
    </citation>
    <scope>NUCLEOTIDE SEQUENCE [LARGE SCALE GENOMIC DNA]</scope>
</reference>
<keyword evidence="2" id="KW-0812">Transmembrane</keyword>
<gene>
    <name evidence="3" type="ORF">PCOR1329_LOCUS26211</name>
</gene>
<evidence type="ECO:0000256" key="1">
    <source>
        <dbReference type="SAM" id="MobiDB-lite"/>
    </source>
</evidence>
<evidence type="ECO:0000313" key="3">
    <source>
        <dbReference type="EMBL" id="CAK0826293.1"/>
    </source>
</evidence>
<keyword evidence="4" id="KW-1185">Reference proteome</keyword>
<feature type="transmembrane region" description="Helical" evidence="2">
    <location>
        <begin position="102"/>
        <end position="121"/>
    </location>
</feature>
<dbReference type="Proteomes" id="UP001189429">
    <property type="component" value="Unassembled WGS sequence"/>
</dbReference>
<accession>A0ABN9S3M5</accession>
<feature type="region of interest" description="Disordered" evidence="1">
    <location>
        <begin position="124"/>
        <end position="153"/>
    </location>
</feature>
<comment type="caution">
    <text evidence="3">The sequence shown here is derived from an EMBL/GenBank/DDBJ whole genome shotgun (WGS) entry which is preliminary data.</text>
</comment>
<proteinExistence type="predicted"/>
<evidence type="ECO:0000256" key="2">
    <source>
        <dbReference type="SAM" id="Phobius"/>
    </source>
</evidence>
<dbReference type="EMBL" id="CAUYUJ010009280">
    <property type="protein sequence ID" value="CAK0826293.1"/>
    <property type="molecule type" value="Genomic_DNA"/>
</dbReference>
<sequence>AEMGPTACVNGSCVCKDACSSNGTSCDTLHECNKSIGKCGFLAGSCVGTAECKGGECVCPEGECTLDGKKCVPATVGAHAIAKLTAAKAATSLGGHRQGRSLQLVGLAAGLLAVAPAVLVLPARRRPSRDPTPRAAQAAGGRRPAIDAPLLGS</sequence>
<protein>
    <submittedName>
        <fullName evidence="3">Uncharacterized protein</fullName>
    </submittedName>
</protein>
<keyword evidence="2" id="KW-1133">Transmembrane helix</keyword>
<evidence type="ECO:0000313" key="4">
    <source>
        <dbReference type="Proteomes" id="UP001189429"/>
    </source>
</evidence>
<keyword evidence="2" id="KW-0472">Membrane</keyword>
<organism evidence="3 4">
    <name type="scientific">Prorocentrum cordatum</name>
    <dbReference type="NCBI Taxonomy" id="2364126"/>
    <lineage>
        <taxon>Eukaryota</taxon>
        <taxon>Sar</taxon>
        <taxon>Alveolata</taxon>
        <taxon>Dinophyceae</taxon>
        <taxon>Prorocentrales</taxon>
        <taxon>Prorocentraceae</taxon>
        <taxon>Prorocentrum</taxon>
    </lineage>
</organism>
<feature type="non-terminal residue" evidence="3">
    <location>
        <position position="1"/>
    </location>
</feature>